<feature type="compositionally biased region" description="Basic and acidic residues" evidence="1">
    <location>
        <begin position="1"/>
        <end position="10"/>
    </location>
</feature>
<dbReference type="EMBL" id="CADEAL010000597">
    <property type="protein sequence ID" value="CAB1422601.1"/>
    <property type="molecule type" value="Genomic_DNA"/>
</dbReference>
<comment type="caution">
    <text evidence="2">The sequence shown here is derived from an EMBL/GenBank/DDBJ whole genome shotgun (WGS) entry which is preliminary data.</text>
</comment>
<accession>A0A9N7U0U7</accession>
<reference evidence="2" key="1">
    <citation type="submission" date="2020-03" db="EMBL/GenBank/DDBJ databases">
        <authorList>
            <person name="Weist P."/>
        </authorList>
    </citation>
    <scope>NUCLEOTIDE SEQUENCE</scope>
</reference>
<protein>
    <submittedName>
        <fullName evidence="2">Uncharacterized protein</fullName>
    </submittedName>
</protein>
<evidence type="ECO:0000313" key="3">
    <source>
        <dbReference type="Proteomes" id="UP001153269"/>
    </source>
</evidence>
<proteinExistence type="predicted"/>
<sequence length="133" mass="13640">MQPDANERKWCVGSGGAGGEAAGGGEAAAAAAAAAGGEKAVAAAAGEWTLCFICRPQANRKLRYVTPENGCLERGWREADEGKGDKRKRSDRENEAGESERSGGENVGSGGTSASGSVGEARRRCLLESKILV</sequence>
<dbReference type="Proteomes" id="UP001153269">
    <property type="component" value="Unassembled WGS sequence"/>
</dbReference>
<gene>
    <name evidence="2" type="ORF">PLEPLA_LOCUS10518</name>
</gene>
<feature type="compositionally biased region" description="Gly residues" evidence="1">
    <location>
        <begin position="13"/>
        <end position="26"/>
    </location>
</feature>
<feature type="region of interest" description="Disordered" evidence="1">
    <location>
        <begin position="1"/>
        <end position="26"/>
    </location>
</feature>
<dbReference type="AlphaFoldDB" id="A0A9N7U0U7"/>
<name>A0A9N7U0U7_PLEPL</name>
<feature type="region of interest" description="Disordered" evidence="1">
    <location>
        <begin position="73"/>
        <end position="120"/>
    </location>
</feature>
<evidence type="ECO:0000256" key="1">
    <source>
        <dbReference type="SAM" id="MobiDB-lite"/>
    </source>
</evidence>
<evidence type="ECO:0000313" key="2">
    <source>
        <dbReference type="EMBL" id="CAB1422601.1"/>
    </source>
</evidence>
<keyword evidence="3" id="KW-1185">Reference proteome</keyword>
<organism evidence="2 3">
    <name type="scientific">Pleuronectes platessa</name>
    <name type="common">European plaice</name>
    <dbReference type="NCBI Taxonomy" id="8262"/>
    <lineage>
        <taxon>Eukaryota</taxon>
        <taxon>Metazoa</taxon>
        <taxon>Chordata</taxon>
        <taxon>Craniata</taxon>
        <taxon>Vertebrata</taxon>
        <taxon>Euteleostomi</taxon>
        <taxon>Actinopterygii</taxon>
        <taxon>Neopterygii</taxon>
        <taxon>Teleostei</taxon>
        <taxon>Neoteleostei</taxon>
        <taxon>Acanthomorphata</taxon>
        <taxon>Carangaria</taxon>
        <taxon>Pleuronectiformes</taxon>
        <taxon>Pleuronectoidei</taxon>
        <taxon>Pleuronectidae</taxon>
        <taxon>Pleuronectes</taxon>
    </lineage>
</organism>
<feature type="compositionally biased region" description="Basic and acidic residues" evidence="1">
    <location>
        <begin position="74"/>
        <end position="103"/>
    </location>
</feature>